<dbReference type="PANTHER" id="PTHR12901">
    <property type="entry name" value="SPERM PROTEIN HOMOLOG"/>
    <property type="match status" value="1"/>
</dbReference>
<dbReference type="InterPro" id="IPR044996">
    <property type="entry name" value="COQ10-like"/>
</dbReference>
<evidence type="ECO:0000259" key="4">
    <source>
        <dbReference type="Pfam" id="PF03364"/>
    </source>
</evidence>
<dbReference type="CDD" id="cd07813">
    <property type="entry name" value="COQ10p_like"/>
    <property type="match status" value="1"/>
</dbReference>
<name>A0A1D3KZ07_PLAOA</name>
<dbReference type="GO" id="GO:0048039">
    <property type="term" value="F:ubiquinone binding"/>
    <property type="evidence" value="ECO:0007669"/>
    <property type="project" value="InterPro"/>
</dbReference>
<comment type="function">
    <text evidence="3">Required for the function of coenzyme Q in the respiratory chain. May serve as a chaperone or may be involved in the transport of Q6 from its site of synthesis to the catalytic sites of the respiratory complexes.</text>
</comment>
<comment type="subunit">
    <text evidence="2">Interacts with coenzyme Q.</text>
</comment>
<proteinExistence type="inferred from homology"/>
<sequence length="194" mass="23310">MMTPSPFGRVVAYTPITYFKNSMHRCYSTFMSTFVTQNDIIYRNNIDVRCKRDIFFYTVLNVDNYKYFLPYITDSKITEKTERYLKANLQMENILFKEKYNSLIHFSFPKTITVSSLDTNLFHHLITEWIITEKTGCINVDFYINFRLKNNIYHNFMHMYIKELGKKILYSFIRESRANSLKNVDSLLRSLIKK</sequence>
<evidence type="ECO:0000256" key="1">
    <source>
        <dbReference type="ARBA" id="ARBA00006885"/>
    </source>
</evidence>
<reference evidence="5 6" key="1">
    <citation type="submission" date="2016-06" db="EMBL/GenBank/DDBJ databases">
        <authorList>
            <consortium name="Pathogen Informatics"/>
        </authorList>
    </citation>
    <scope>NUCLEOTIDE SEQUENCE [LARGE SCALE GENOMIC DNA]</scope>
    <source>
        <strain evidence="5">PocGH01</strain>
    </source>
</reference>
<protein>
    <submittedName>
        <fullName evidence="5">Coenzyme Q-binding protein COQ10 homolog, mitochondrial, putative</fullName>
    </submittedName>
</protein>
<dbReference type="AlphaFoldDB" id="A0A1D3KZ07"/>
<comment type="similarity">
    <text evidence="1">Belongs to the COQ10 family.</text>
</comment>
<dbReference type="Pfam" id="PF03364">
    <property type="entry name" value="Polyketide_cyc"/>
    <property type="match status" value="1"/>
</dbReference>
<dbReference type="InterPro" id="IPR005031">
    <property type="entry name" value="COQ10_START"/>
</dbReference>
<evidence type="ECO:0000313" key="5">
    <source>
        <dbReference type="EMBL" id="SCD22387.1"/>
    </source>
</evidence>
<dbReference type="GO" id="GO:0005739">
    <property type="term" value="C:mitochondrion"/>
    <property type="evidence" value="ECO:0007669"/>
    <property type="project" value="TreeGrafter"/>
</dbReference>
<feature type="domain" description="Coenzyme Q-binding protein COQ10 START" evidence="4">
    <location>
        <begin position="59"/>
        <end position="168"/>
    </location>
</feature>
<dbReference type="Gene3D" id="3.30.530.20">
    <property type="match status" value="1"/>
</dbReference>
<evidence type="ECO:0000256" key="2">
    <source>
        <dbReference type="ARBA" id="ARBA00011814"/>
    </source>
</evidence>
<evidence type="ECO:0000256" key="3">
    <source>
        <dbReference type="ARBA" id="ARBA00024947"/>
    </source>
</evidence>
<accession>A0A1D3KZ07</accession>
<dbReference type="InterPro" id="IPR023393">
    <property type="entry name" value="START-like_dom_sf"/>
</dbReference>
<gene>
    <name evidence="5" type="primary">COQ10</name>
    <name evidence="5" type="ORF">POCGH01_01020700</name>
</gene>
<keyword evidence="6" id="KW-1185">Reference proteome</keyword>
<dbReference type="VEuPathDB" id="PlasmoDB:PocGH01_01020700"/>
<dbReference type="Proteomes" id="UP000242942">
    <property type="component" value="Chromosome 1"/>
</dbReference>
<dbReference type="PANTHER" id="PTHR12901:SF10">
    <property type="entry name" value="COENZYME Q-BINDING PROTEIN COQ10, MITOCHONDRIAL"/>
    <property type="match status" value="1"/>
</dbReference>
<evidence type="ECO:0000313" key="6">
    <source>
        <dbReference type="Proteomes" id="UP000242942"/>
    </source>
</evidence>
<dbReference type="GO" id="GO:0045333">
    <property type="term" value="P:cellular respiration"/>
    <property type="evidence" value="ECO:0007669"/>
    <property type="project" value="InterPro"/>
</dbReference>
<dbReference type="VEuPathDB" id="PlasmoDB:POWCR01_010015800"/>
<organism evidence="5 6">
    <name type="scientific">Plasmodium ovale</name>
    <name type="common">malaria parasite P. ovale</name>
    <dbReference type="NCBI Taxonomy" id="36330"/>
    <lineage>
        <taxon>Eukaryota</taxon>
        <taxon>Sar</taxon>
        <taxon>Alveolata</taxon>
        <taxon>Apicomplexa</taxon>
        <taxon>Aconoidasida</taxon>
        <taxon>Haemosporida</taxon>
        <taxon>Plasmodiidae</taxon>
        <taxon>Plasmodium</taxon>
        <taxon>Plasmodium (Plasmodium)</taxon>
    </lineage>
</organism>
<dbReference type="SUPFAM" id="SSF55961">
    <property type="entry name" value="Bet v1-like"/>
    <property type="match status" value="1"/>
</dbReference>
<dbReference type="EMBL" id="LT594582">
    <property type="protein sequence ID" value="SCD22387.1"/>
    <property type="molecule type" value="Genomic_DNA"/>
</dbReference>
<dbReference type="OrthoDB" id="292693at2759"/>